<organism evidence="3 4">
    <name type="scientific">Mytilus edulis</name>
    <name type="common">Blue mussel</name>
    <dbReference type="NCBI Taxonomy" id="6550"/>
    <lineage>
        <taxon>Eukaryota</taxon>
        <taxon>Metazoa</taxon>
        <taxon>Spiralia</taxon>
        <taxon>Lophotrochozoa</taxon>
        <taxon>Mollusca</taxon>
        <taxon>Bivalvia</taxon>
        <taxon>Autobranchia</taxon>
        <taxon>Pteriomorphia</taxon>
        <taxon>Mytilida</taxon>
        <taxon>Mytiloidea</taxon>
        <taxon>Mytilidae</taxon>
        <taxon>Mytilinae</taxon>
        <taxon>Mytilus</taxon>
    </lineage>
</organism>
<dbReference type="AlphaFoldDB" id="A0A8S3UK61"/>
<reference evidence="3" key="1">
    <citation type="submission" date="2021-03" db="EMBL/GenBank/DDBJ databases">
        <authorList>
            <person name="Bekaert M."/>
        </authorList>
    </citation>
    <scope>NUCLEOTIDE SEQUENCE</scope>
</reference>
<proteinExistence type="predicted"/>
<evidence type="ECO:0000256" key="1">
    <source>
        <dbReference type="SAM" id="Coils"/>
    </source>
</evidence>
<evidence type="ECO:0000313" key="4">
    <source>
        <dbReference type="Proteomes" id="UP000683360"/>
    </source>
</evidence>
<dbReference type="InterPro" id="IPR008983">
    <property type="entry name" value="Tumour_necrosis_fac-like_dom"/>
</dbReference>
<dbReference type="SMART" id="SM00110">
    <property type="entry name" value="C1Q"/>
    <property type="match status" value="1"/>
</dbReference>
<dbReference type="InterPro" id="IPR001073">
    <property type="entry name" value="C1q_dom"/>
</dbReference>
<dbReference type="SUPFAM" id="SSF49842">
    <property type="entry name" value="TNF-like"/>
    <property type="match status" value="1"/>
</dbReference>
<sequence>MPSRDKDLVNELEAIKTDVTRIRKNLTAELNNLADETRDLVLDNISKERNGLNKVDEETKVILNEKDKADFKVIVNIKEGNCYKTERNGYYSFEPNKSIENVEVAREKAFTTSLTSSRQDLSFHMPIIHSTVITDTSASYNPSNGIFTIPASGVYIFTWAASCGIGCSQDTEFVVDSIAYGCLKVDAVEKQYYGSSIQTVVLEVNKDQRVWIWSKEAGNRTFA</sequence>
<dbReference type="Gene3D" id="2.60.120.40">
    <property type="match status" value="1"/>
</dbReference>
<keyword evidence="4" id="KW-1185">Reference proteome</keyword>
<protein>
    <recommendedName>
        <fullName evidence="2">C1q domain-containing protein</fullName>
    </recommendedName>
</protein>
<evidence type="ECO:0000259" key="2">
    <source>
        <dbReference type="PROSITE" id="PS50871"/>
    </source>
</evidence>
<accession>A0A8S3UK61</accession>
<name>A0A8S3UK61_MYTED</name>
<feature type="coiled-coil region" evidence="1">
    <location>
        <begin position="16"/>
        <end position="43"/>
    </location>
</feature>
<dbReference type="OrthoDB" id="8964326at2759"/>
<keyword evidence="1" id="KW-0175">Coiled coil</keyword>
<gene>
    <name evidence="3" type="ORF">MEDL_57651</name>
</gene>
<evidence type="ECO:0000313" key="3">
    <source>
        <dbReference type="EMBL" id="CAG2245691.1"/>
    </source>
</evidence>
<dbReference type="Proteomes" id="UP000683360">
    <property type="component" value="Unassembled WGS sequence"/>
</dbReference>
<dbReference type="Pfam" id="PF00386">
    <property type="entry name" value="C1q"/>
    <property type="match status" value="1"/>
</dbReference>
<dbReference type="EMBL" id="CAJPWZ010002782">
    <property type="protein sequence ID" value="CAG2245691.1"/>
    <property type="molecule type" value="Genomic_DNA"/>
</dbReference>
<dbReference type="PROSITE" id="PS50871">
    <property type="entry name" value="C1Q"/>
    <property type="match status" value="1"/>
</dbReference>
<feature type="domain" description="C1q" evidence="2">
    <location>
        <begin position="103"/>
        <end position="223"/>
    </location>
</feature>
<comment type="caution">
    <text evidence="3">The sequence shown here is derived from an EMBL/GenBank/DDBJ whole genome shotgun (WGS) entry which is preliminary data.</text>
</comment>